<dbReference type="RefSeq" id="WP_173571156.1">
    <property type="nucleotide sequence ID" value="NZ_WOSY01000020.1"/>
</dbReference>
<dbReference type="EMBL" id="WOSY01000020">
    <property type="protein sequence ID" value="NHN89856.1"/>
    <property type="molecule type" value="Genomic_DNA"/>
</dbReference>
<comment type="subcellular location">
    <subcellularLocation>
        <location evidence="1">Membrane</location>
        <topology evidence="1">Single-pass membrane protein</topology>
    </subcellularLocation>
</comment>
<dbReference type="Proteomes" id="UP000631653">
    <property type="component" value="Unassembled WGS sequence"/>
</dbReference>
<feature type="transmembrane region" description="Helical" evidence="7">
    <location>
        <begin position="27"/>
        <end position="46"/>
    </location>
</feature>
<dbReference type="CDD" id="cd16429">
    <property type="entry name" value="VirB10"/>
    <property type="match status" value="1"/>
</dbReference>
<evidence type="ECO:0000256" key="6">
    <source>
        <dbReference type="SAM" id="MobiDB-lite"/>
    </source>
</evidence>
<protein>
    <recommendedName>
        <fullName evidence="10">Conjugal transfer protein TrbI</fullName>
    </recommendedName>
</protein>
<reference evidence="8 9" key="1">
    <citation type="journal article" date="2020" name="Int. J. Syst. Evol. Microbiol.">
        <title>Novel acetic acid bacteria from cider fermentations: Acetobacter conturbans sp. nov. and Acetobacter fallax sp. nov.</title>
        <authorList>
            <person name="Sombolestani A.S."/>
            <person name="Cleenwerck I."/>
            <person name="Cnockaert M."/>
            <person name="Borremans W."/>
            <person name="Wieme A.D."/>
            <person name="De Vuyst L."/>
            <person name="Vandamme P."/>
        </authorList>
    </citation>
    <scope>NUCLEOTIDE SEQUENCE [LARGE SCALE GENOMIC DNA]</scope>
    <source>
        <strain evidence="8 9">LMG 1627</strain>
    </source>
</reference>
<evidence type="ECO:0000313" key="8">
    <source>
        <dbReference type="EMBL" id="NHN89856.1"/>
    </source>
</evidence>
<dbReference type="InterPro" id="IPR005498">
    <property type="entry name" value="T4SS_VirB10/TraB/TrbI"/>
</dbReference>
<evidence type="ECO:0000256" key="2">
    <source>
        <dbReference type="ARBA" id="ARBA00010265"/>
    </source>
</evidence>
<gene>
    <name evidence="8" type="ORF">GOB81_14710</name>
</gene>
<keyword evidence="9" id="KW-1185">Reference proteome</keyword>
<accession>A0ABX0K4W0</accession>
<evidence type="ECO:0000256" key="5">
    <source>
        <dbReference type="ARBA" id="ARBA00023136"/>
    </source>
</evidence>
<feature type="region of interest" description="Disordered" evidence="6">
    <location>
        <begin position="109"/>
        <end position="151"/>
    </location>
</feature>
<name>A0ABX0K4W0_9PROT</name>
<comment type="similarity">
    <text evidence="2">Belongs to the TrbI/VirB10 family.</text>
</comment>
<evidence type="ECO:0000256" key="1">
    <source>
        <dbReference type="ARBA" id="ARBA00004167"/>
    </source>
</evidence>
<feature type="compositionally biased region" description="Low complexity" evidence="6">
    <location>
        <begin position="123"/>
        <end position="135"/>
    </location>
</feature>
<dbReference type="Pfam" id="PF03743">
    <property type="entry name" value="TrbI"/>
    <property type="match status" value="1"/>
</dbReference>
<dbReference type="Gene3D" id="2.40.128.260">
    <property type="entry name" value="Type IV secretion system, VirB10/TraB/TrbI"/>
    <property type="match status" value="1"/>
</dbReference>
<evidence type="ECO:0008006" key="10">
    <source>
        <dbReference type="Google" id="ProtNLM"/>
    </source>
</evidence>
<proteinExistence type="inferred from homology"/>
<keyword evidence="3 7" id="KW-0812">Transmembrane</keyword>
<keyword evidence="4 7" id="KW-1133">Transmembrane helix</keyword>
<evidence type="ECO:0000256" key="3">
    <source>
        <dbReference type="ARBA" id="ARBA00022692"/>
    </source>
</evidence>
<sequence>MSDTTTNLPKGRDVTRGRSIMTRQMRFSLLATALLVMVAIAIYMFAFGNKPTQEEAEYKPAPGRAWIAPRLPPLVAARTAPPANSLPPVTGKTTTAAVAAPMGFGALEDTTAGLGAPPPRPAAAPASSGGPAGAATDKDNPQIDGTAEQQKANVGRAVIGKPFNMHLLLRRNTIFHCVVEEPINTAVPGPLSCELADDVMSADGTVVLIEKGATVNGEVMDSPVDGEDRVFVAFDEVVTQDGLPIYFGNASGGDELGTSGVPGVVNEHLWRKLKATLLLAAIQIGGQVAQNVTEKSSTVNMNIGGSYGTSLAQTALERDLNIRSTLYDPQAKVITITVRQDIPFDKVYRLRAKGY</sequence>
<evidence type="ECO:0000256" key="4">
    <source>
        <dbReference type="ARBA" id="ARBA00022989"/>
    </source>
</evidence>
<keyword evidence="5 7" id="KW-0472">Membrane</keyword>
<evidence type="ECO:0000256" key="7">
    <source>
        <dbReference type="SAM" id="Phobius"/>
    </source>
</evidence>
<comment type="caution">
    <text evidence="8">The sequence shown here is derived from an EMBL/GenBank/DDBJ whole genome shotgun (WGS) entry which is preliminary data.</text>
</comment>
<dbReference type="InterPro" id="IPR042217">
    <property type="entry name" value="T4SS_VirB10/TrbI"/>
</dbReference>
<organism evidence="8 9">
    <name type="scientific">Acetobacter conturbans</name>
    <dbReference type="NCBI Taxonomy" id="1737472"/>
    <lineage>
        <taxon>Bacteria</taxon>
        <taxon>Pseudomonadati</taxon>
        <taxon>Pseudomonadota</taxon>
        <taxon>Alphaproteobacteria</taxon>
        <taxon>Acetobacterales</taxon>
        <taxon>Acetobacteraceae</taxon>
        <taxon>Acetobacter</taxon>
    </lineage>
</organism>
<evidence type="ECO:0000313" key="9">
    <source>
        <dbReference type="Proteomes" id="UP000631653"/>
    </source>
</evidence>